<dbReference type="InterPro" id="IPR045584">
    <property type="entry name" value="Pilin-like"/>
</dbReference>
<dbReference type="Gene3D" id="3.30.700.10">
    <property type="entry name" value="Glycoprotein, Type 4 Pilin"/>
    <property type="match status" value="1"/>
</dbReference>
<evidence type="ECO:0000313" key="3">
    <source>
        <dbReference type="Proteomes" id="UP001155241"/>
    </source>
</evidence>
<gene>
    <name evidence="2" type="ORF">NG895_04300</name>
</gene>
<dbReference type="NCBIfam" id="TIGR02532">
    <property type="entry name" value="IV_pilin_GFxxxE"/>
    <property type="match status" value="1"/>
</dbReference>
<proteinExistence type="predicted"/>
<dbReference type="AlphaFoldDB" id="A0A9X2F7L6"/>
<feature type="domain" description="DUF1559" evidence="1">
    <location>
        <begin position="33"/>
        <end position="319"/>
    </location>
</feature>
<evidence type="ECO:0000259" key="1">
    <source>
        <dbReference type="Pfam" id="PF07596"/>
    </source>
</evidence>
<accession>A0A9X2F7L6</accession>
<dbReference type="Pfam" id="PF07963">
    <property type="entry name" value="N_methyl"/>
    <property type="match status" value="1"/>
</dbReference>
<comment type="caution">
    <text evidence="2">The sequence shown here is derived from an EMBL/GenBank/DDBJ whole genome shotgun (WGS) entry which is preliminary data.</text>
</comment>
<organism evidence="2 3">
    <name type="scientific">Aeoliella straminimaris</name>
    <dbReference type="NCBI Taxonomy" id="2954799"/>
    <lineage>
        <taxon>Bacteria</taxon>
        <taxon>Pseudomonadati</taxon>
        <taxon>Planctomycetota</taxon>
        <taxon>Planctomycetia</taxon>
        <taxon>Pirellulales</taxon>
        <taxon>Lacipirellulaceae</taxon>
        <taxon>Aeoliella</taxon>
    </lineage>
</organism>
<dbReference type="EMBL" id="JAMXLR010000017">
    <property type="protein sequence ID" value="MCO6043118.1"/>
    <property type="molecule type" value="Genomic_DNA"/>
</dbReference>
<protein>
    <submittedName>
        <fullName evidence="2">DUF1559 domain-containing protein</fullName>
    </submittedName>
</protein>
<dbReference type="Proteomes" id="UP001155241">
    <property type="component" value="Unassembled WGS sequence"/>
</dbReference>
<dbReference type="InterPro" id="IPR012902">
    <property type="entry name" value="N_methyl_site"/>
</dbReference>
<dbReference type="PANTHER" id="PTHR30093">
    <property type="entry name" value="GENERAL SECRETION PATHWAY PROTEIN G"/>
    <property type="match status" value="1"/>
</dbReference>
<dbReference type="PROSITE" id="PS00409">
    <property type="entry name" value="PROKAR_NTER_METHYL"/>
    <property type="match status" value="1"/>
</dbReference>
<reference evidence="2" key="1">
    <citation type="submission" date="2022-06" db="EMBL/GenBank/DDBJ databases">
        <title>Aeoliella straminimaris, a novel planctomycete from sediments.</title>
        <authorList>
            <person name="Vitorino I.R."/>
            <person name="Lage O.M."/>
        </authorList>
    </citation>
    <scope>NUCLEOTIDE SEQUENCE</scope>
    <source>
        <strain evidence="2">ICT_H6.2</strain>
    </source>
</reference>
<dbReference type="SUPFAM" id="SSF54523">
    <property type="entry name" value="Pili subunits"/>
    <property type="match status" value="1"/>
</dbReference>
<dbReference type="InterPro" id="IPR011453">
    <property type="entry name" value="DUF1559"/>
</dbReference>
<sequence length="345" mass="37759">MSRKLKHGFTLVELLVVIAIIGILVALLLPAVQSAREAARRTSCKNNLKQLGLALLNYESAKKELPAGSLGTINTSAGYWSPHAQMLPYFEQGTLSDLFVIKAEDPNGNPWTAHNTQIAETELNILRCPSDGNGMVTLGTPMGWTNYHANSGGWVTYSGEWDGPFGPDRQATSYNADYEGVAPRKLRRIVDGLSNTAAFAEVLNGLGNSGLEPDPKADCFVGAEVSTSGTLEEVRNSILAQNWQTAPKPDWRWRGYPWHEGTMWRNWYNHILPPNSTCWRYGSTKFYDLISPPSSNHMGTVNIVRCDGSVDTVNEDVDANVWFDLGTIAGRPEGVAPKGPTGPVR</sequence>
<name>A0A9X2F7L6_9BACT</name>
<dbReference type="PANTHER" id="PTHR30093:SF2">
    <property type="entry name" value="TYPE II SECRETION SYSTEM PROTEIN H"/>
    <property type="match status" value="1"/>
</dbReference>
<keyword evidence="3" id="KW-1185">Reference proteome</keyword>
<dbReference type="Pfam" id="PF07596">
    <property type="entry name" value="SBP_bac_10"/>
    <property type="match status" value="1"/>
</dbReference>
<evidence type="ECO:0000313" key="2">
    <source>
        <dbReference type="EMBL" id="MCO6043118.1"/>
    </source>
</evidence>